<dbReference type="InterPro" id="IPR003892">
    <property type="entry name" value="CUE"/>
</dbReference>
<keyword evidence="1" id="KW-0175">Coiled coil</keyword>
<dbReference type="CDD" id="cd14279">
    <property type="entry name" value="CUE"/>
    <property type="match status" value="1"/>
</dbReference>
<evidence type="ECO:0000256" key="2">
    <source>
        <dbReference type="SAM" id="MobiDB-lite"/>
    </source>
</evidence>
<feature type="domain" description="UBA" evidence="3">
    <location>
        <begin position="2"/>
        <end position="43"/>
    </location>
</feature>
<sequence length="627" mass="70612">MQLDPASIELLSSLANVEADVARRVLQKHNGNIDEAANALLSGDTGEEPPASTWTQRHNTPERRYYDTDPSISITAPLPGGSQSTIDLTDASTYNNSGTKFGPSNRAPHPDWQMVPSDVAVGGTPGISQEDQSLNDAIQRSLDDFRTEEKETFPLKETLREGNRPVALRPEIPSLACAALVVQALYFVPQVRFSVGKLRLPDIQDDIPFNHPARRIWNLIELFTNMDLAKLSTIVDVEVLPSLEDEENRDRGNEHPTDRATSIITNLARIIEAHLAAQEDDDELQSVLFEFKHVHVTLSNRLPRKVGRPDRGGVVRVDYGGEESERDLISCLSSVLSSYEEVRSLHDVILDPAEFLAFALNRNPSATNAPKSEQDVFSFPKHFYLDRFLFRNLELVNEKMLEGRAIAEEISELSNRKTTMSRLNQRDTVQDIKNSIYYYENIARAKSDEPERQQVIKETTAQLKDILLMLESKIEALNRRIKELEAKSASLFDCPELKQHPYDLRAVLMHTGLPGRKQLYSYVRDAEGKWWKTCDHEVTEVSEKTVLTDTTGVHLSAGPFMLLYSKRLSDEELRRPVDWPSVFADSVEENNKRFLAMLEQEEVTPTAPAPANSNIGYSAAFNPVFST</sequence>
<dbReference type="GO" id="GO:0004843">
    <property type="term" value="F:cysteine-type deubiquitinase activity"/>
    <property type="evidence" value="ECO:0007669"/>
    <property type="project" value="InterPro"/>
</dbReference>
<evidence type="ECO:0000313" key="6">
    <source>
        <dbReference type="Proteomes" id="UP001140091"/>
    </source>
</evidence>
<dbReference type="AlphaFoldDB" id="A0A9W8ITB2"/>
<dbReference type="Pfam" id="PF00443">
    <property type="entry name" value="UCH"/>
    <property type="match status" value="1"/>
</dbReference>
<dbReference type="PROSITE" id="PS50030">
    <property type="entry name" value="UBA"/>
    <property type="match status" value="1"/>
</dbReference>
<gene>
    <name evidence="5" type="ORF">H1R20_g14186</name>
</gene>
<dbReference type="PANTHER" id="PTHR39597:SF1">
    <property type="entry name" value="UBA DOMAIN-CONTAINING PROTEIN RUP1"/>
    <property type="match status" value="1"/>
</dbReference>
<comment type="caution">
    <text evidence="5">The sequence shown here is derived from an EMBL/GenBank/DDBJ whole genome shotgun (WGS) entry which is preliminary data.</text>
</comment>
<dbReference type="SUPFAM" id="SSF54001">
    <property type="entry name" value="Cysteine proteinases"/>
    <property type="match status" value="1"/>
</dbReference>
<dbReference type="EMBL" id="JANBPK010001473">
    <property type="protein sequence ID" value="KAJ2922916.1"/>
    <property type="molecule type" value="Genomic_DNA"/>
</dbReference>
<dbReference type="Pfam" id="PF02845">
    <property type="entry name" value="CUE"/>
    <property type="match status" value="1"/>
</dbReference>
<feature type="coiled-coil region" evidence="1">
    <location>
        <begin position="460"/>
        <end position="494"/>
    </location>
</feature>
<dbReference type="InterPro" id="IPR015940">
    <property type="entry name" value="UBA"/>
</dbReference>
<evidence type="ECO:0000313" key="5">
    <source>
        <dbReference type="EMBL" id="KAJ2922916.1"/>
    </source>
</evidence>
<dbReference type="Gene3D" id="3.90.70.10">
    <property type="entry name" value="Cysteine proteinases"/>
    <property type="match status" value="1"/>
</dbReference>
<feature type="non-terminal residue" evidence="5">
    <location>
        <position position="1"/>
    </location>
</feature>
<evidence type="ECO:0008006" key="7">
    <source>
        <dbReference type="Google" id="ProtNLM"/>
    </source>
</evidence>
<feature type="domain" description="CUE" evidence="4">
    <location>
        <begin position="2"/>
        <end position="45"/>
    </location>
</feature>
<dbReference type="InterPro" id="IPR055335">
    <property type="entry name" value="Ucp6/RUP1"/>
</dbReference>
<keyword evidence="6" id="KW-1185">Reference proteome</keyword>
<name>A0A9W8ITB2_9AGAR</name>
<evidence type="ECO:0000259" key="4">
    <source>
        <dbReference type="PROSITE" id="PS51140"/>
    </source>
</evidence>
<feature type="region of interest" description="Disordered" evidence="2">
    <location>
        <begin position="40"/>
        <end position="63"/>
    </location>
</feature>
<reference evidence="5" key="1">
    <citation type="submission" date="2022-06" db="EMBL/GenBank/DDBJ databases">
        <title>Genome Sequence of Candolleomyces eurysporus.</title>
        <authorList>
            <person name="Buettner E."/>
        </authorList>
    </citation>
    <scope>NUCLEOTIDE SEQUENCE</scope>
    <source>
        <strain evidence="5">VTCC 930004</strain>
    </source>
</reference>
<dbReference type="InterPro" id="IPR038765">
    <property type="entry name" value="Papain-like_cys_pep_sf"/>
</dbReference>
<dbReference type="InterPro" id="IPR001394">
    <property type="entry name" value="Peptidase_C19_UCH"/>
</dbReference>
<proteinExistence type="predicted"/>
<dbReference type="GO" id="GO:0016579">
    <property type="term" value="P:protein deubiquitination"/>
    <property type="evidence" value="ECO:0007669"/>
    <property type="project" value="InterPro"/>
</dbReference>
<dbReference type="PANTHER" id="PTHR39597">
    <property type="entry name" value="UBA DOMAIN-CONTAINING PROTEIN RUP1"/>
    <property type="match status" value="1"/>
</dbReference>
<dbReference type="Proteomes" id="UP001140091">
    <property type="component" value="Unassembled WGS sequence"/>
</dbReference>
<dbReference type="GO" id="GO:0043130">
    <property type="term" value="F:ubiquitin binding"/>
    <property type="evidence" value="ECO:0007669"/>
    <property type="project" value="InterPro"/>
</dbReference>
<accession>A0A9W8ITB2</accession>
<protein>
    <recommendedName>
        <fullName evidence="7">USP domain-containing protein</fullName>
    </recommendedName>
</protein>
<evidence type="ECO:0000259" key="3">
    <source>
        <dbReference type="PROSITE" id="PS50030"/>
    </source>
</evidence>
<dbReference type="PROSITE" id="PS51140">
    <property type="entry name" value="CUE"/>
    <property type="match status" value="1"/>
</dbReference>
<dbReference type="OrthoDB" id="443682at2759"/>
<organism evidence="5 6">
    <name type="scientific">Candolleomyces eurysporus</name>
    <dbReference type="NCBI Taxonomy" id="2828524"/>
    <lineage>
        <taxon>Eukaryota</taxon>
        <taxon>Fungi</taxon>
        <taxon>Dikarya</taxon>
        <taxon>Basidiomycota</taxon>
        <taxon>Agaricomycotina</taxon>
        <taxon>Agaricomycetes</taxon>
        <taxon>Agaricomycetidae</taxon>
        <taxon>Agaricales</taxon>
        <taxon>Agaricineae</taxon>
        <taxon>Psathyrellaceae</taxon>
        <taxon>Candolleomyces</taxon>
    </lineage>
</organism>
<evidence type="ECO:0000256" key="1">
    <source>
        <dbReference type="SAM" id="Coils"/>
    </source>
</evidence>